<evidence type="ECO:0000256" key="9">
    <source>
        <dbReference type="HAMAP-Rule" id="MF_00422"/>
    </source>
</evidence>
<accession>A0A1T4PUM5</accession>
<reference evidence="10 11" key="1">
    <citation type="submission" date="2017-02" db="EMBL/GenBank/DDBJ databases">
        <authorList>
            <person name="Peterson S.W."/>
        </authorList>
    </citation>
    <scope>NUCLEOTIDE SEQUENCE [LARGE SCALE GENOMIC DNA]</scope>
    <source>
        <strain evidence="10 11">DSM 15102</strain>
    </source>
</reference>
<comment type="subunit">
    <text evidence="9">Component of the Sec protein translocase complex. Heterotrimer consisting of SecY, SecE and SecG subunits. The heterotrimers can form oligomers, although 1 heterotrimer is thought to be able to translocate proteins. Interacts with the ribosome. Interacts with SecDF, and other proteins may be involved. Interacts with SecA.</text>
</comment>
<dbReference type="PANTHER" id="PTHR33910:SF1">
    <property type="entry name" value="PROTEIN TRANSLOCASE SUBUNIT SECE"/>
    <property type="match status" value="1"/>
</dbReference>
<keyword evidence="8 9" id="KW-0472">Membrane</keyword>
<dbReference type="RefSeq" id="WP_087679529.1">
    <property type="nucleotide sequence ID" value="NZ_FUWV01000021.1"/>
</dbReference>
<evidence type="ECO:0000256" key="3">
    <source>
        <dbReference type="ARBA" id="ARBA00022475"/>
    </source>
</evidence>
<keyword evidence="7 9" id="KW-0811">Translocation</keyword>
<comment type="subcellular location">
    <subcellularLocation>
        <location evidence="9">Cell membrane</location>
        <topology evidence="9">Single-pass membrane protein</topology>
    </subcellularLocation>
    <subcellularLocation>
        <location evidence="1">Membrane</location>
    </subcellularLocation>
</comment>
<dbReference type="EMBL" id="FUWV01000021">
    <property type="protein sequence ID" value="SJZ94977.1"/>
    <property type="molecule type" value="Genomic_DNA"/>
</dbReference>
<dbReference type="GO" id="GO:0009306">
    <property type="term" value="P:protein secretion"/>
    <property type="evidence" value="ECO:0007669"/>
    <property type="project" value="UniProtKB-UniRule"/>
</dbReference>
<feature type="transmembrane region" description="Helical" evidence="9">
    <location>
        <begin position="47"/>
        <end position="69"/>
    </location>
</feature>
<keyword evidence="3 9" id="KW-1003">Cell membrane</keyword>
<dbReference type="GO" id="GO:0043952">
    <property type="term" value="P:protein transport by the Sec complex"/>
    <property type="evidence" value="ECO:0007669"/>
    <property type="project" value="UniProtKB-UniRule"/>
</dbReference>
<evidence type="ECO:0000256" key="4">
    <source>
        <dbReference type="ARBA" id="ARBA00022692"/>
    </source>
</evidence>
<dbReference type="GO" id="GO:0008320">
    <property type="term" value="F:protein transmembrane transporter activity"/>
    <property type="evidence" value="ECO:0007669"/>
    <property type="project" value="UniProtKB-UniRule"/>
</dbReference>
<dbReference type="AlphaFoldDB" id="A0A1T4PUM5"/>
<dbReference type="InterPro" id="IPR005807">
    <property type="entry name" value="SecE_bac"/>
</dbReference>
<keyword evidence="2 9" id="KW-0813">Transport</keyword>
<comment type="function">
    <text evidence="9">Essential subunit of the Sec protein translocation channel SecYEG. Clamps together the 2 halves of SecY. May contact the channel plug during translocation.</text>
</comment>
<evidence type="ECO:0000256" key="1">
    <source>
        <dbReference type="ARBA" id="ARBA00004370"/>
    </source>
</evidence>
<sequence length="78" mass="8652">MAKGKKAKVKNKKKKNKNGLGLVAFLKSVWKELKKVNWPSRKELIQHTGVVIVSIAIVAIVVWIMDLGLSSILNMILG</sequence>
<proteinExistence type="inferred from homology"/>
<evidence type="ECO:0000256" key="6">
    <source>
        <dbReference type="ARBA" id="ARBA00022989"/>
    </source>
</evidence>
<keyword evidence="6 9" id="KW-1133">Transmembrane helix</keyword>
<dbReference type="InterPro" id="IPR001901">
    <property type="entry name" value="Translocase_SecE/Sec61-g"/>
</dbReference>
<protein>
    <recommendedName>
        <fullName evidence="9">Protein translocase subunit SecE</fullName>
    </recommendedName>
</protein>
<keyword evidence="11" id="KW-1185">Reference proteome</keyword>
<keyword evidence="5 9" id="KW-0653">Protein transport</keyword>
<evidence type="ECO:0000256" key="7">
    <source>
        <dbReference type="ARBA" id="ARBA00023010"/>
    </source>
</evidence>
<dbReference type="GO" id="GO:0005886">
    <property type="term" value="C:plasma membrane"/>
    <property type="evidence" value="ECO:0007669"/>
    <property type="project" value="UniProtKB-SubCell"/>
</dbReference>
<evidence type="ECO:0000256" key="5">
    <source>
        <dbReference type="ARBA" id="ARBA00022927"/>
    </source>
</evidence>
<evidence type="ECO:0000313" key="10">
    <source>
        <dbReference type="EMBL" id="SJZ94977.1"/>
    </source>
</evidence>
<dbReference type="InterPro" id="IPR038379">
    <property type="entry name" value="SecE_sf"/>
</dbReference>
<evidence type="ECO:0000313" key="11">
    <source>
        <dbReference type="Proteomes" id="UP000196365"/>
    </source>
</evidence>
<dbReference type="GO" id="GO:0006605">
    <property type="term" value="P:protein targeting"/>
    <property type="evidence" value="ECO:0007669"/>
    <property type="project" value="UniProtKB-UniRule"/>
</dbReference>
<dbReference type="NCBIfam" id="TIGR00964">
    <property type="entry name" value="secE_bact"/>
    <property type="match status" value="1"/>
</dbReference>
<name>A0A1T4PUM5_9FIRM</name>
<dbReference type="HAMAP" id="MF_00422">
    <property type="entry name" value="SecE"/>
    <property type="match status" value="1"/>
</dbReference>
<keyword evidence="4 9" id="KW-0812">Transmembrane</keyword>
<dbReference type="PANTHER" id="PTHR33910">
    <property type="entry name" value="PROTEIN TRANSLOCASE SUBUNIT SECE"/>
    <property type="match status" value="1"/>
</dbReference>
<comment type="similarity">
    <text evidence="9">Belongs to the SecE/SEC61-gamma family.</text>
</comment>
<evidence type="ECO:0000256" key="8">
    <source>
        <dbReference type="ARBA" id="ARBA00023136"/>
    </source>
</evidence>
<dbReference type="GO" id="GO:0065002">
    <property type="term" value="P:intracellular protein transmembrane transport"/>
    <property type="evidence" value="ECO:0007669"/>
    <property type="project" value="UniProtKB-UniRule"/>
</dbReference>
<dbReference type="PRINTS" id="PR01650">
    <property type="entry name" value="SECETRNLCASE"/>
</dbReference>
<dbReference type="Gene3D" id="1.20.5.1030">
    <property type="entry name" value="Preprotein translocase secy subunit"/>
    <property type="match status" value="1"/>
</dbReference>
<dbReference type="Pfam" id="PF00584">
    <property type="entry name" value="SecE"/>
    <property type="match status" value="1"/>
</dbReference>
<dbReference type="Proteomes" id="UP000196365">
    <property type="component" value="Unassembled WGS sequence"/>
</dbReference>
<gene>
    <name evidence="9" type="primary">secE</name>
    <name evidence="10" type="ORF">SAMN02745973_02207</name>
</gene>
<evidence type="ECO:0000256" key="2">
    <source>
        <dbReference type="ARBA" id="ARBA00022448"/>
    </source>
</evidence>
<organism evidence="10 11">
    <name type="scientific">Garciella nitratireducens DSM 15102</name>
    <dbReference type="NCBI Taxonomy" id="1121911"/>
    <lineage>
        <taxon>Bacteria</taxon>
        <taxon>Bacillati</taxon>
        <taxon>Bacillota</taxon>
        <taxon>Clostridia</taxon>
        <taxon>Eubacteriales</taxon>
        <taxon>Eubacteriaceae</taxon>
        <taxon>Garciella</taxon>
    </lineage>
</organism>